<dbReference type="STRING" id="862515.HMPREF0658_2226"/>
<comment type="caution">
    <text evidence="1">The sequence shown here is derived from an EMBL/GenBank/DDBJ whole genome shotgun (WGS) entry which is preliminary data.</text>
</comment>
<organism evidence="1 2">
    <name type="scientific">Hoylesella marshii DSM 16973 = JCM 13450</name>
    <dbReference type="NCBI Taxonomy" id="862515"/>
    <lineage>
        <taxon>Bacteria</taxon>
        <taxon>Pseudomonadati</taxon>
        <taxon>Bacteroidota</taxon>
        <taxon>Bacteroidia</taxon>
        <taxon>Bacteroidales</taxon>
        <taxon>Prevotellaceae</taxon>
        <taxon>Hoylesella</taxon>
    </lineage>
</organism>
<evidence type="ECO:0000313" key="1">
    <source>
        <dbReference type="EMBL" id="EFM00955.1"/>
    </source>
</evidence>
<protein>
    <submittedName>
        <fullName evidence="1">Uncharacterized protein</fullName>
    </submittedName>
</protein>
<keyword evidence="2" id="KW-1185">Reference proteome</keyword>
<name>E0NVM1_9BACT</name>
<evidence type="ECO:0000313" key="2">
    <source>
        <dbReference type="Proteomes" id="UP000004394"/>
    </source>
</evidence>
<dbReference type="BioCyc" id="PMAR862515-HMP:GMOO-2259-MONOMER"/>
<gene>
    <name evidence="1" type="ORF">HMPREF0658_2226</name>
</gene>
<dbReference type="Proteomes" id="UP000004394">
    <property type="component" value="Unassembled WGS sequence"/>
</dbReference>
<dbReference type="HOGENOM" id="CLU_2918846_0_0_10"/>
<sequence>MDEPLADPMVHQPTQPTKVTIHGYYCHTLPFQIEAVFLKLVFRYSDYGYIRHSLIFYELCK</sequence>
<accession>E0NVM1</accession>
<dbReference type="AlphaFoldDB" id="E0NVM1"/>
<reference evidence="1" key="1">
    <citation type="submission" date="2010-07" db="EMBL/GenBank/DDBJ databases">
        <authorList>
            <person name="Muzny D."/>
            <person name="Qin X."/>
            <person name="Deng J."/>
            <person name="Jiang H."/>
            <person name="Liu Y."/>
            <person name="Qu J."/>
            <person name="Song X.-Z."/>
            <person name="Zhang L."/>
            <person name="Thornton R."/>
            <person name="Coyle M."/>
            <person name="Francisco L."/>
            <person name="Jackson L."/>
            <person name="Javaid M."/>
            <person name="Korchina V."/>
            <person name="Kovar C."/>
            <person name="Mata R."/>
            <person name="Mathew T."/>
            <person name="Ngo R."/>
            <person name="Nguyen L."/>
            <person name="Nguyen N."/>
            <person name="Okwuonu G."/>
            <person name="Ongeri F."/>
            <person name="Pham C."/>
            <person name="Simmons D."/>
            <person name="Wilczek-Boney K."/>
            <person name="Hale W."/>
            <person name="Jakkamsetti A."/>
            <person name="Pham P."/>
            <person name="Ruth R."/>
            <person name="San Lucas F."/>
            <person name="Warren J."/>
            <person name="Zhang J."/>
            <person name="Zhao Z."/>
            <person name="Zhou C."/>
            <person name="Zhu D."/>
            <person name="Lee S."/>
            <person name="Bess C."/>
            <person name="Blankenburg K."/>
            <person name="Forbes L."/>
            <person name="Fu Q."/>
            <person name="Gubbala S."/>
            <person name="Hirani K."/>
            <person name="Jayaseelan J.C."/>
            <person name="Lara F."/>
            <person name="Munidasa M."/>
            <person name="Palculict T."/>
            <person name="Patil S."/>
            <person name="Pu L.-L."/>
            <person name="Saada N."/>
            <person name="Tang L."/>
            <person name="Weissenberger G."/>
            <person name="Zhu Y."/>
            <person name="Hemphill L."/>
            <person name="Shang Y."/>
            <person name="Youmans B."/>
            <person name="Ayvaz T."/>
            <person name="Ross M."/>
            <person name="Santibanez J."/>
            <person name="Aqrawi P."/>
            <person name="Gross S."/>
            <person name="Joshi V."/>
            <person name="Fowler G."/>
            <person name="Nazareth L."/>
            <person name="Reid J."/>
            <person name="Worley K."/>
            <person name="Petrosino J."/>
            <person name="Highlander S."/>
            <person name="Gibbs R."/>
        </authorList>
    </citation>
    <scope>NUCLEOTIDE SEQUENCE [LARGE SCALE GENOMIC DNA]</scope>
    <source>
        <strain evidence="1">DSM 16973</strain>
    </source>
</reference>
<dbReference type="EMBL" id="AEEI01000061">
    <property type="protein sequence ID" value="EFM00955.1"/>
    <property type="molecule type" value="Genomic_DNA"/>
</dbReference>
<proteinExistence type="predicted"/>